<dbReference type="AlphaFoldDB" id="A0A7X0ZF25"/>
<dbReference type="Proteomes" id="UP000559864">
    <property type="component" value="Unassembled WGS sequence"/>
</dbReference>
<evidence type="ECO:0000313" key="1">
    <source>
        <dbReference type="EMBL" id="MBC2251116.1"/>
    </source>
</evidence>
<dbReference type="RefSeq" id="WP_185605310.1">
    <property type="nucleotide sequence ID" value="NZ_JAARZC010000007.1"/>
</dbReference>
<protein>
    <submittedName>
        <fullName evidence="1">Uncharacterized protein</fullName>
    </submittedName>
</protein>
<proteinExistence type="predicted"/>
<organism evidence="1 2">
    <name type="scientific">Listeria cossartiae subsp. cayugensis</name>
    <dbReference type="NCBI Taxonomy" id="2713505"/>
    <lineage>
        <taxon>Bacteria</taxon>
        <taxon>Bacillati</taxon>
        <taxon>Bacillota</taxon>
        <taxon>Bacilli</taxon>
        <taxon>Bacillales</taxon>
        <taxon>Listeriaceae</taxon>
        <taxon>Listeria</taxon>
        <taxon>Listeria cossartiae</taxon>
    </lineage>
</organism>
<evidence type="ECO:0000313" key="2">
    <source>
        <dbReference type="Proteomes" id="UP000559864"/>
    </source>
</evidence>
<reference evidence="1 2" key="1">
    <citation type="submission" date="2020-03" db="EMBL/GenBank/DDBJ databases">
        <title>Soil Listeria distribution.</title>
        <authorList>
            <person name="Liao J."/>
            <person name="Wiedmann M."/>
        </authorList>
    </citation>
    <scope>NUCLEOTIDE SEQUENCE [LARGE SCALE GENOMIC DNA]</scope>
    <source>
        <strain evidence="1 2">FSL L7-0123</strain>
    </source>
</reference>
<accession>A0A7X0ZF25</accession>
<sequence>MSTTETQSINIRGLSKTAYQHIEQQAKQSNMSINKYLQKKLEVMAFGAGTARRDIEGELVKKSLETIRINSHFRSLLHDYFPELLAVQKIEVAENGS</sequence>
<gene>
    <name evidence="1" type="ORF">HCB49_14065</name>
</gene>
<comment type="caution">
    <text evidence="1">The sequence shown here is derived from an EMBL/GenBank/DDBJ whole genome shotgun (WGS) entry which is preliminary data.</text>
</comment>
<name>A0A7X0ZF25_9LIST</name>
<dbReference type="EMBL" id="JAARZC010000007">
    <property type="protein sequence ID" value="MBC2251116.1"/>
    <property type="molecule type" value="Genomic_DNA"/>
</dbReference>